<sequence length="183" mass="21956">MIRSATYNDLTQVWQLRLETAQLLKDRKIDQWQYENPSYETIKKDIENNEFFVYEEQGVILGMISIKSGIERTYNVIYDGKWGYDLPYLTIHRLAVKRSLLGQTVAKELMQFAEELGKSKGIYYIRIDTHEKNRYAIRLFESFEYIKRGWIMLDDKEGDLKRLAYDKKLKEDMHEDLDRYDNA</sequence>
<dbReference type="InterPro" id="IPR050832">
    <property type="entry name" value="Bact_Acetyltransf"/>
</dbReference>
<dbReference type="RefSeq" id="WP_282839417.1">
    <property type="nucleotide sequence ID" value="NZ_JASCXW010000015.1"/>
</dbReference>
<dbReference type="InterPro" id="IPR000182">
    <property type="entry name" value="GNAT_dom"/>
</dbReference>
<evidence type="ECO:0000259" key="3">
    <source>
        <dbReference type="PROSITE" id="PS51186"/>
    </source>
</evidence>
<dbReference type="InterPro" id="IPR016181">
    <property type="entry name" value="Acyl_CoA_acyltransferase"/>
</dbReference>
<reference evidence="4" key="1">
    <citation type="submission" date="2023-05" db="EMBL/GenBank/DDBJ databases">
        <title>Mariniplasma microaerophilum sp. nov., a novel anaerobic mollicute isolated from terrestrial mud volcano, Taman Peninsula, Russia.</title>
        <authorList>
            <person name="Khomyakova M.A."/>
            <person name="Merkel A.Y."/>
            <person name="Slobodkin A.I."/>
        </authorList>
    </citation>
    <scope>NUCLEOTIDE SEQUENCE</scope>
    <source>
        <strain evidence="4">M4Ah</strain>
    </source>
</reference>
<feature type="domain" description="N-acetyltransferase" evidence="3">
    <location>
        <begin position="1"/>
        <end position="172"/>
    </location>
</feature>
<keyword evidence="5" id="KW-1185">Reference proteome</keyword>
<keyword evidence="1" id="KW-0808">Transferase</keyword>
<dbReference type="EMBL" id="JASCXW010000015">
    <property type="protein sequence ID" value="MDI6452990.1"/>
    <property type="molecule type" value="Genomic_DNA"/>
</dbReference>
<dbReference type="AlphaFoldDB" id="A0AAW6U898"/>
<evidence type="ECO:0000313" key="4">
    <source>
        <dbReference type="EMBL" id="MDI6452990.1"/>
    </source>
</evidence>
<dbReference type="Proteomes" id="UP001431532">
    <property type="component" value="Unassembled WGS sequence"/>
</dbReference>
<dbReference type="SUPFAM" id="SSF55729">
    <property type="entry name" value="Acyl-CoA N-acyltransferases (Nat)"/>
    <property type="match status" value="1"/>
</dbReference>
<dbReference type="Gene3D" id="3.40.630.30">
    <property type="match status" value="1"/>
</dbReference>
<name>A0AAW6U898_9MOLU</name>
<evidence type="ECO:0000256" key="2">
    <source>
        <dbReference type="ARBA" id="ARBA00023315"/>
    </source>
</evidence>
<dbReference type="GO" id="GO:0016747">
    <property type="term" value="F:acyltransferase activity, transferring groups other than amino-acyl groups"/>
    <property type="evidence" value="ECO:0007669"/>
    <property type="project" value="InterPro"/>
</dbReference>
<comment type="caution">
    <text evidence="4">The sequence shown here is derived from an EMBL/GenBank/DDBJ whole genome shotgun (WGS) entry which is preliminary data.</text>
</comment>
<dbReference type="Pfam" id="PF00583">
    <property type="entry name" value="Acetyltransf_1"/>
    <property type="match status" value="1"/>
</dbReference>
<accession>A0AAW6U898</accession>
<dbReference type="PANTHER" id="PTHR43877:SF2">
    <property type="entry name" value="AMINOALKYLPHOSPHONATE N-ACETYLTRANSFERASE-RELATED"/>
    <property type="match status" value="1"/>
</dbReference>
<dbReference type="CDD" id="cd04301">
    <property type="entry name" value="NAT_SF"/>
    <property type="match status" value="1"/>
</dbReference>
<evidence type="ECO:0000256" key="1">
    <source>
        <dbReference type="ARBA" id="ARBA00022679"/>
    </source>
</evidence>
<gene>
    <name evidence="4" type="ORF">QJ521_05405</name>
</gene>
<organism evidence="4 5">
    <name type="scientific">Peloplasma aerotolerans</name>
    <dbReference type="NCBI Taxonomy" id="3044389"/>
    <lineage>
        <taxon>Bacteria</taxon>
        <taxon>Bacillati</taxon>
        <taxon>Mycoplasmatota</taxon>
        <taxon>Mollicutes</taxon>
        <taxon>Acholeplasmatales</taxon>
        <taxon>Acholeplasmataceae</taxon>
        <taxon>Peloplasma</taxon>
    </lineage>
</organism>
<keyword evidence="2" id="KW-0012">Acyltransferase</keyword>
<dbReference type="PANTHER" id="PTHR43877">
    <property type="entry name" value="AMINOALKYLPHOSPHONATE N-ACETYLTRANSFERASE-RELATED-RELATED"/>
    <property type="match status" value="1"/>
</dbReference>
<proteinExistence type="predicted"/>
<evidence type="ECO:0000313" key="5">
    <source>
        <dbReference type="Proteomes" id="UP001431532"/>
    </source>
</evidence>
<dbReference type="PROSITE" id="PS51186">
    <property type="entry name" value="GNAT"/>
    <property type="match status" value="1"/>
</dbReference>
<protein>
    <submittedName>
        <fullName evidence="4">GNAT family N-acetyltransferase</fullName>
    </submittedName>
</protein>